<dbReference type="PANTHER" id="PTHR22946:SF8">
    <property type="entry name" value="ACETYL XYLAN ESTERASE DOMAIN-CONTAINING PROTEIN"/>
    <property type="match status" value="1"/>
</dbReference>
<organism evidence="3 4">
    <name type="scientific">Lignipirellula cremea</name>
    <dbReference type="NCBI Taxonomy" id="2528010"/>
    <lineage>
        <taxon>Bacteria</taxon>
        <taxon>Pseudomonadati</taxon>
        <taxon>Planctomycetota</taxon>
        <taxon>Planctomycetia</taxon>
        <taxon>Pirellulales</taxon>
        <taxon>Pirellulaceae</taxon>
        <taxon>Lignipirellula</taxon>
    </lineage>
</organism>
<evidence type="ECO:0000313" key="4">
    <source>
        <dbReference type="Proteomes" id="UP000317648"/>
    </source>
</evidence>
<dbReference type="EMBL" id="CP036433">
    <property type="protein sequence ID" value="QDU97675.1"/>
    <property type="molecule type" value="Genomic_DNA"/>
</dbReference>
<feature type="domain" description="Acetyl xylan esterase" evidence="2">
    <location>
        <begin position="114"/>
        <end position="281"/>
    </location>
</feature>
<protein>
    <submittedName>
        <fullName evidence="3">Acetyl esterase Axe7A</fullName>
        <ecNumber evidence="3">3.1.1.-</ecNumber>
    </submittedName>
</protein>
<dbReference type="Gene3D" id="3.40.50.1820">
    <property type="entry name" value="alpha/beta hydrolase"/>
    <property type="match status" value="2"/>
</dbReference>
<accession>A0A518E0Q6</accession>
<keyword evidence="4" id="KW-1185">Reference proteome</keyword>
<dbReference type="Proteomes" id="UP000317648">
    <property type="component" value="Chromosome"/>
</dbReference>
<dbReference type="Pfam" id="PF05448">
    <property type="entry name" value="AXE1"/>
    <property type="match status" value="1"/>
</dbReference>
<dbReference type="SUPFAM" id="SSF53474">
    <property type="entry name" value="alpha/beta-Hydrolases"/>
    <property type="match status" value="2"/>
</dbReference>
<evidence type="ECO:0000256" key="1">
    <source>
        <dbReference type="SAM" id="SignalP"/>
    </source>
</evidence>
<evidence type="ECO:0000313" key="3">
    <source>
        <dbReference type="EMBL" id="QDU97675.1"/>
    </source>
</evidence>
<dbReference type="InterPro" id="IPR029058">
    <property type="entry name" value="AB_hydrolase_fold"/>
</dbReference>
<dbReference type="AlphaFoldDB" id="A0A518E0Q6"/>
<dbReference type="InterPro" id="IPR050261">
    <property type="entry name" value="FrsA_esterase"/>
</dbReference>
<dbReference type="EC" id="3.1.1.-" evidence="3"/>
<keyword evidence="1" id="KW-0732">Signal</keyword>
<dbReference type="PANTHER" id="PTHR22946">
    <property type="entry name" value="DIENELACTONE HYDROLASE DOMAIN-CONTAINING PROTEIN-RELATED"/>
    <property type="match status" value="1"/>
</dbReference>
<evidence type="ECO:0000259" key="2">
    <source>
        <dbReference type="Pfam" id="PF05448"/>
    </source>
</evidence>
<gene>
    <name evidence="3" type="primary">axe7A</name>
    <name evidence="3" type="ORF">Pla8534_55280</name>
</gene>
<dbReference type="RefSeq" id="WP_197442614.1">
    <property type="nucleotide sequence ID" value="NZ_CP036433.1"/>
</dbReference>
<sequence length="677" mass="74194" precursor="true">MTKRFPSALRRILLAGGLALLPSLAAAQTGPFDVLPETLDGGPKQQMVRRYLKTQTDAAFAKRKAEYEAVKTPEQALLRQQRLRALMIEHLGGFPERTPLNAFALGKLEGDGYRVEKLIYESQPRHYVTAVLFLPRGEGPFPAVVIPSGHSATAKAAEYNQRAAILLARNGIAALNYDPIGQGERSQLLDENGKPRFSSVGEHTTVGAGSIPLGRNTATFRIWDGMRSIDYLQSRPDIDGKRIGVTGCSGGGTLSSYLMALDERVVCAAPSCYLTSLERLLATIGPQDAEQNIHGQIGFGLDHADYVMLHAPQPTLMMVSTHDFFDIHGAWDNFRESKRFYTRLGYPERVSLLETDAKHGLPLLQREGMLRWMQRWLLDIDKPTIETEFDVFTTADLQCTPTGQTLLLDGARSVVDLNVEYNEQLARKRAERWKKEPADVLLAEVRTRASVAKLDAIGKEAKVLDTQQRTGATLEKIQLQPEPGILLPGLLWTPEKPTGPPVLYVHGDGKAAAAGPDQAIARLVAAGHPVLAIDLRGLGETGGSPDERWGDDWKDIFTSYLLGPSLVGMRATDVLCAARFLAERNADSPAPVRLIAVGRACVPALHAAALEPQLFTAAEFQQTLPNWSAFVANPAAPGQLVNVVHGALHLYDLPDLVSFLQEQKKMKVVWDPIELKD</sequence>
<dbReference type="KEGG" id="lcre:Pla8534_55280"/>
<keyword evidence="3" id="KW-0378">Hydrolase</keyword>
<dbReference type="InterPro" id="IPR008391">
    <property type="entry name" value="AXE1_dom"/>
</dbReference>
<feature type="signal peptide" evidence="1">
    <location>
        <begin position="1"/>
        <end position="27"/>
    </location>
</feature>
<reference evidence="3 4" key="1">
    <citation type="submission" date="2019-02" db="EMBL/GenBank/DDBJ databases">
        <title>Deep-cultivation of Planctomycetes and their phenomic and genomic characterization uncovers novel biology.</title>
        <authorList>
            <person name="Wiegand S."/>
            <person name="Jogler M."/>
            <person name="Boedeker C."/>
            <person name="Pinto D."/>
            <person name="Vollmers J."/>
            <person name="Rivas-Marin E."/>
            <person name="Kohn T."/>
            <person name="Peeters S.H."/>
            <person name="Heuer A."/>
            <person name="Rast P."/>
            <person name="Oberbeckmann S."/>
            <person name="Bunk B."/>
            <person name="Jeske O."/>
            <person name="Meyerdierks A."/>
            <person name="Storesund J.E."/>
            <person name="Kallscheuer N."/>
            <person name="Luecker S."/>
            <person name="Lage O.M."/>
            <person name="Pohl T."/>
            <person name="Merkel B.J."/>
            <person name="Hornburger P."/>
            <person name="Mueller R.-W."/>
            <person name="Bruemmer F."/>
            <person name="Labrenz M."/>
            <person name="Spormann A.M."/>
            <person name="Op den Camp H."/>
            <person name="Overmann J."/>
            <person name="Amann R."/>
            <person name="Jetten M.S.M."/>
            <person name="Mascher T."/>
            <person name="Medema M.H."/>
            <person name="Devos D.P."/>
            <person name="Kaster A.-K."/>
            <person name="Ovreas L."/>
            <person name="Rohde M."/>
            <person name="Galperin M.Y."/>
            <person name="Jogler C."/>
        </authorList>
    </citation>
    <scope>NUCLEOTIDE SEQUENCE [LARGE SCALE GENOMIC DNA]</scope>
    <source>
        <strain evidence="3 4">Pla85_3_4</strain>
    </source>
</reference>
<name>A0A518E0Q6_9BACT</name>
<dbReference type="GO" id="GO:0016787">
    <property type="term" value="F:hydrolase activity"/>
    <property type="evidence" value="ECO:0007669"/>
    <property type="project" value="UniProtKB-KW"/>
</dbReference>
<proteinExistence type="predicted"/>
<feature type="chain" id="PRO_5022035149" evidence="1">
    <location>
        <begin position="28"/>
        <end position="677"/>
    </location>
</feature>